<name>A0ABM0MIM7_SACKO</name>
<dbReference type="GeneID" id="102809272"/>
<evidence type="ECO:0000313" key="2">
    <source>
        <dbReference type="RefSeq" id="XP_006819868.1"/>
    </source>
</evidence>
<evidence type="ECO:0000313" key="1">
    <source>
        <dbReference type="Proteomes" id="UP000694865"/>
    </source>
</evidence>
<protein>
    <submittedName>
        <fullName evidence="2">Uncharacterized protein LOC102809272</fullName>
    </submittedName>
</protein>
<gene>
    <name evidence="2" type="primary">LOC102809272</name>
</gene>
<accession>A0ABM0MIM7</accession>
<dbReference type="RefSeq" id="XP_006819868.1">
    <property type="nucleotide sequence ID" value="XM_006819805.1"/>
</dbReference>
<organism evidence="1 2">
    <name type="scientific">Saccoglossus kowalevskii</name>
    <name type="common">Acorn worm</name>
    <dbReference type="NCBI Taxonomy" id="10224"/>
    <lineage>
        <taxon>Eukaryota</taxon>
        <taxon>Metazoa</taxon>
        <taxon>Hemichordata</taxon>
        <taxon>Enteropneusta</taxon>
        <taxon>Harrimaniidae</taxon>
        <taxon>Saccoglossus</taxon>
    </lineage>
</organism>
<reference evidence="2" key="1">
    <citation type="submission" date="2025-08" db="UniProtKB">
        <authorList>
            <consortium name="RefSeq"/>
        </authorList>
    </citation>
    <scope>IDENTIFICATION</scope>
    <source>
        <tissue evidence="2">Testes</tissue>
    </source>
</reference>
<keyword evidence="1" id="KW-1185">Reference proteome</keyword>
<proteinExistence type="predicted"/>
<dbReference type="Proteomes" id="UP000694865">
    <property type="component" value="Unplaced"/>
</dbReference>
<sequence length="116" mass="12877">MDSGSGITTTQTPKNIVTRTNRICSHGCMISVKHLRYGRRTNPTITSAKVKRGRIVYSCGIDQQRMVTLMMSIVTKRKDMCVNFQKNAVALEYIRTMPTSDSTVNTPTNAICACTV</sequence>